<evidence type="ECO:0000313" key="2">
    <source>
        <dbReference type="EMBL" id="KJU86445.1"/>
    </source>
</evidence>
<dbReference type="AlphaFoldDB" id="A0A0F3GX39"/>
<accession>A0A0F3GX39</accession>
<feature type="non-terminal residue" evidence="2">
    <location>
        <position position="1"/>
    </location>
</feature>
<evidence type="ECO:0000259" key="1">
    <source>
        <dbReference type="Pfam" id="PF17760"/>
    </source>
</evidence>
<reference evidence="2 3" key="1">
    <citation type="submission" date="2015-02" db="EMBL/GenBank/DDBJ databases">
        <title>Single-cell genomics of uncultivated deep-branching MTB reveals a conserved set of magnetosome genes.</title>
        <authorList>
            <person name="Kolinko S."/>
            <person name="Richter M."/>
            <person name="Glockner F.O."/>
            <person name="Brachmann A."/>
            <person name="Schuler D."/>
        </authorList>
    </citation>
    <scope>NUCLEOTIDE SEQUENCE [LARGE SCALE GENOMIC DNA]</scope>
    <source>
        <strain evidence="2">TM-1</strain>
    </source>
</reference>
<feature type="domain" description="UvrA interaction" evidence="1">
    <location>
        <begin position="2"/>
        <end position="46"/>
    </location>
</feature>
<dbReference type="InterPro" id="IPR041102">
    <property type="entry name" value="UvrA_inter"/>
</dbReference>
<protein>
    <recommendedName>
        <fullName evidence="1">UvrA interaction domain-containing protein</fullName>
    </recommendedName>
</protein>
<dbReference type="GO" id="GO:0005524">
    <property type="term" value="F:ATP binding"/>
    <property type="evidence" value="ECO:0007669"/>
    <property type="project" value="InterPro"/>
</dbReference>
<gene>
    <name evidence="2" type="ORF">MBAV_001360</name>
</gene>
<dbReference type="Proteomes" id="UP000033423">
    <property type="component" value="Unassembled WGS sequence"/>
</dbReference>
<dbReference type="InterPro" id="IPR013815">
    <property type="entry name" value="ATP_grasp_subdomain_1"/>
</dbReference>
<comment type="caution">
    <text evidence="2">The sequence shown here is derived from an EMBL/GenBank/DDBJ whole genome shotgun (WGS) entry which is preliminary data.</text>
</comment>
<dbReference type="EMBL" id="LACI01000584">
    <property type="protein sequence ID" value="KJU86445.1"/>
    <property type="molecule type" value="Genomic_DNA"/>
</dbReference>
<evidence type="ECO:0000313" key="3">
    <source>
        <dbReference type="Proteomes" id="UP000033423"/>
    </source>
</evidence>
<proteinExistence type="predicted"/>
<dbReference type="Pfam" id="PF17760">
    <property type="entry name" value="UvrA_inter"/>
    <property type="match status" value="1"/>
</dbReference>
<sequence>TEDIPLNKHKRHTIDVVIDRLIIKPQFERKLKDSINIALKFSNIVLINLIAENDSLVKSIAENQDIKDFYYIAALIVNPASKDENIKAALIEQLILSNLNNYSIIF</sequence>
<keyword evidence="3" id="KW-1185">Reference proteome</keyword>
<organism evidence="2 3">
    <name type="scientific">Candidatus Magnetobacterium bavaricum</name>
    <dbReference type="NCBI Taxonomy" id="29290"/>
    <lineage>
        <taxon>Bacteria</taxon>
        <taxon>Pseudomonadati</taxon>
        <taxon>Nitrospirota</taxon>
        <taxon>Thermodesulfovibrionia</taxon>
        <taxon>Thermodesulfovibrionales</taxon>
        <taxon>Candidatus Magnetobacteriaceae</taxon>
        <taxon>Candidatus Magnetobacterium</taxon>
    </lineage>
</organism>
<dbReference type="Gene3D" id="3.30.1490.20">
    <property type="entry name" value="ATP-grasp fold, A domain"/>
    <property type="match status" value="1"/>
</dbReference>
<name>A0A0F3GX39_9BACT</name>